<dbReference type="RefSeq" id="WP_379188754.1">
    <property type="nucleotide sequence ID" value="NZ_JBHSOW010000047.1"/>
</dbReference>
<dbReference type="EMBL" id="JBHSOW010000047">
    <property type="protein sequence ID" value="MFC5650203.1"/>
    <property type="molecule type" value="Genomic_DNA"/>
</dbReference>
<evidence type="ECO:0008006" key="3">
    <source>
        <dbReference type="Google" id="ProtNLM"/>
    </source>
</evidence>
<dbReference type="InterPro" id="IPR027417">
    <property type="entry name" value="P-loop_NTPase"/>
</dbReference>
<reference evidence="2" key="1">
    <citation type="journal article" date="2019" name="Int. J. Syst. Evol. Microbiol.">
        <title>The Global Catalogue of Microorganisms (GCM) 10K type strain sequencing project: providing services to taxonomists for standard genome sequencing and annotation.</title>
        <authorList>
            <consortium name="The Broad Institute Genomics Platform"/>
            <consortium name="The Broad Institute Genome Sequencing Center for Infectious Disease"/>
            <person name="Wu L."/>
            <person name="Ma J."/>
        </authorList>
    </citation>
    <scope>NUCLEOTIDE SEQUENCE [LARGE SCALE GENOMIC DNA]</scope>
    <source>
        <strain evidence="2">CGMCC 1.3240</strain>
    </source>
</reference>
<proteinExistence type="predicted"/>
<dbReference type="Gene3D" id="3.40.50.300">
    <property type="entry name" value="P-loop containing nucleotide triphosphate hydrolases"/>
    <property type="match status" value="1"/>
</dbReference>
<protein>
    <recommendedName>
        <fullName evidence="3">LuxR family transcriptional regulator</fullName>
    </recommendedName>
</protein>
<evidence type="ECO:0000313" key="2">
    <source>
        <dbReference type="Proteomes" id="UP001596047"/>
    </source>
</evidence>
<comment type="caution">
    <text evidence="1">The sequence shown here is derived from an EMBL/GenBank/DDBJ whole genome shotgun (WGS) entry which is preliminary data.</text>
</comment>
<dbReference type="SUPFAM" id="SSF52540">
    <property type="entry name" value="P-loop containing nucleoside triphosphate hydrolases"/>
    <property type="match status" value="1"/>
</dbReference>
<accession>A0ABW0VWF2</accession>
<gene>
    <name evidence="1" type="ORF">ACFPYJ_13915</name>
</gene>
<sequence>MYEKATRGAPELADYTHPVLSTKLYIPQHPVKLVSRDRLDTAMYRILQCRLTSVIAPAGFGKTTLVSDWIMSRQVRSGWVSLDPGENDLHRFWSYIVTAFDRLQQGIGKKAQSLLQSPISFSIDKMVSWLLNDLDDASEDLVLVLDDYHCIDSMDVHASLAYFLDHLPKHIHLCILSRRELPFPVATLRGKRELNPIGMDELKFTEDEIASFWQRQTGELPDPFTLQLLADRTEGWAAGIQLAALSGCGIQGARLQQFTGNHRYVADYLMEEVFQALDETIRHFLMQTSILNQMN</sequence>
<keyword evidence="2" id="KW-1185">Reference proteome</keyword>
<dbReference type="Proteomes" id="UP001596047">
    <property type="component" value="Unassembled WGS sequence"/>
</dbReference>
<name>A0ABW0VWF2_9BACL</name>
<evidence type="ECO:0000313" key="1">
    <source>
        <dbReference type="EMBL" id="MFC5650203.1"/>
    </source>
</evidence>
<organism evidence="1 2">
    <name type="scientific">Paenibacillus solisilvae</name>
    <dbReference type="NCBI Taxonomy" id="2486751"/>
    <lineage>
        <taxon>Bacteria</taxon>
        <taxon>Bacillati</taxon>
        <taxon>Bacillota</taxon>
        <taxon>Bacilli</taxon>
        <taxon>Bacillales</taxon>
        <taxon>Paenibacillaceae</taxon>
        <taxon>Paenibacillus</taxon>
    </lineage>
</organism>